<dbReference type="Proteomes" id="UP000248198">
    <property type="component" value="Unassembled WGS sequence"/>
</dbReference>
<dbReference type="GO" id="GO:0046872">
    <property type="term" value="F:metal ion binding"/>
    <property type="evidence" value="ECO:0007669"/>
    <property type="project" value="UniProtKB-KW"/>
</dbReference>
<dbReference type="PANTHER" id="PTHR21496">
    <property type="entry name" value="FERREDOXIN-RELATED"/>
    <property type="match status" value="1"/>
</dbReference>
<name>A0A318US57_9SPHI</name>
<evidence type="ECO:0000256" key="5">
    <source>
        <dbReference type="ARBA" id="ARBA00034078"/>
    </source>
</evidence>
<dbReference type="InterPro" id="IPR017941">
    <property type="entry name" value="Rieske_2Fe-2S"/>
</dbReference>
<gene>
    <name evidence="8" type="ORF">B0O44_101390</name>
</gene>
<feature type="domain" description="Rieske" evidence="7">
    <location>
        <begin position="4"/>
        <end position="99"/>
    </location>
</feature>
<accession>A0A318US57</accession>
<dbReference type="Pfam" id="PF00355">
    <property type="entry name" value="Rieske"/>
    <property type="match status" value="1"/>
</dbReference>
<keyword evidence="2" id="KW-0479">Metal-binding</keyword>
<evidence type="ECO:0000313" key="8">
    <source>
        <dbReference type="EMBL" id="PYF76915.1"/>
    </source>
</evidence>
<evidence type="ECO:0000259" key="7">
    <source>
        <dbReference type="PROSITE" id="PS51296"/>
    </source>
</evidence>
<keyword evidence="9" id="KW-1185">Reference proteome</keyword>
<dbReference type="PANTHER" id="PTHR21496:SF0">
    <property type="entry name" value="RIESKE DOMAIN-CONTAINING PROTEIN"/>
    <property type="match status" value="1"/>
</dbReference>
<dbReference type="AlphaFoldDB" id="A0A318US57"/>
<dbReference type="OrthoDB" id="593800at2"/>
<evidence type="ECO:0000256" key="6">
    <source>
        <dbReference type="ARBA" id="ARBA00038001"/>
    </source>
</evidence>
<proteinExistence type="inferred from homology"/>
<sequence>MALKWYKIENTLPEGDFVEQIKVNGKKVCVVREKGEFYVLQNTCPHAGGILSGGWCKNEYIVCPIHRWEYSLKTGRGAQGQGDYIHIYPVEHRSDGIYIGFKESWLSRFLK</sequence>
<dbReference type="GO" id="GO:0051537">
    <property type="term" value="F:2 iron, 2 sulfur cluster binding"/>
    <property type="evidence" value="ECO:0007669"/>
    <property type="project" value="UniProtKB-KW"/>
</dbReference>
<dbReference type="Gene3D" id="2.102.10.10">
    <property type="entry name" value="Rieske [2Fe-2S] iron-sulphur domain"/>
    <property type="match status" value="1"/>
</dbReference>
<evidence type="ECO:0000313" key="9">
    <source>
        <dbReference type="Proteomes" id="UP000248198"/>
    </source>
</evidence>
<dbReference type="InterPro" id="IPR036922">
    <property type="entry name" value="Rieske_2Fe-2S_sf"/>
</dbReference>
<dbReference type="CDD" id="cd03467">
    <property type="entry name" value="Rieske"/>
    <property type="match status" value="1"/>
</dbReference>
<protein>
    <submittedName>
        <fullName evidence="8">3-phenylpropionate/trans-cinnamate dioxygenase ferredoxin subunit</fullName>
    </submittedName>
</protein>
<keyword evidence="8" id="KW-0223">Dioxygenase</keyword>
<organism evidence="8 9">
    <name type="scientific">Pedobacter nutrimenti</name>
    <dbReference type="NCBI Taxonomy" id="1241337"/>
    <lineage>
        <taxon>Bacteria</taxon>
        <taxon>Pseudomonadati</taxon>
        <taxon>Bacteroidota</taxon>
        <taxon>Sphingobacteriia</taxon>
        <taxon>Sphingobacteriales</taxon>
        <taxon>Sphingobacteriaceae</taxon>
        <taxon>Pedobacter</taxon>
    </lineage>
</organism>
<reference evidence="8 9" key="1">
    <citation type="submission" date="2018-06" db="EMBL/GenBank/DDBJ databases">
        <title>Genomic Encyclopedia of Archaeal and Bacterial Type Strains, Phase II (KMG-II): from individual species to whole genera.</title>
        <authorList>
            <person name="Goeker M."/>
        </authorList>
    </citation>
    <scope>NUCLEOTIDE SEQUENCE [LARGE SCALE GENOMIC DNA]</scope>
    <source>
        <strain evidence="8 9">DSM 27372</strain>
    </source>
</reference>
<dbReference type="EMBL" id="QKLU01000001">
    <property type="protein sequence ID" value="PYF76915.1"/>
    <property type="molecule type" value="Genomic_DNA"/>
</dbReference>
<keyword evidence="1" id="KW-0001">2Fe-2S</keyword>
<evidence type="ECO:0000256" key="4">
    <source>
        <dbReference type="ARBA" id="ARBA00023014"/>
    </source>
</evidence>
<dbReference type="SUPFAM" id="SSF50022">
    <property type="entry name" value="ISP domain"/>
    <property type="match status" value="1"/>
</dbReference>
<comment type="caution">
    <text evidence="8">The sequence shown here is derived from an EMBL/GenBank/DDBJ whole genome shotgun (WGS) entry which is preliminary data.</text>
</comment>
<dbReference type="GO" id="GO:0051213">
    <property type="term" value="F:dioxygenase activity"/>
    <property type="evidence" value="ECO:0007669"/>
    <property type="project" value="UniProtKB-KW"/>
</dbReference>
<comment type="similarity">
    <text evidence="6">Belongs to the bacterial ring-hydroxylating dioxygenase ferredoxin component family.</text>
</comment>
<keyword evidence="8" id="KW-0560">Oxidoreductase</keyword>
<keyword evidence="3" id="KW-0408">Iron</keyword>
<evidence type="ECO:0000256" key="1">
    <source>
        <dbReference type="ARBA" id="ARBA00022714"/>
    </source>
</evidence>
<dbReference type="RefSeq" id="WP_110827011.1">
    <property type="nucleotide sequence ID" value="NZ_QKLU01000001.1"/>
</dbReference>
<evidence type="ECO:0000256" key="2">
    <source>
        <dbReference type="ARBA" id="ARBA00022723"/>
    </source>
</evidence>
<dbReference type="PROSITE" id="PS51296">
    <property type="entry name" value="RIESKE"/>
    <property type="match status" value="1"/>
</dbReference>
<keyword evidence="4" id="KW-0411">Iron-sulfur</keyword>
<evidence type="ECO:0000256" key="3">
    <source>
        <dbReference type="ARBA" id="ARBA00023004"/>
    </source>
</evidence>
<comment type="cofactor">
    <cofactor evidence="5">
        <name>[2Fe-2S] cluster</name>
        <dbReference type="ChEBI" id="CHEBI:190135"/>
    </cofactor>
</comment>